<sequence length="118" mass="13184">MRKTILGELEELVLLIVASSTEEVYGVPVMEELQQQTGRDFTISAVHTTLYRLEEKGFLSSSVGGATAERGGRRKRLFALTAAGGKALLEIQEMRNRLWQSIPQNKLQLLIPNQSIEK</sequence>
<dbReference type="Gene3D" id="1.10.10.10">
    <property type="entry name" value="Winged helix-like DNA-binding domain superfamily/Winged helix DNA-binding domain"/>
    <property type="match status" value="1"/>
</dbReference>
<proteinExistence type="predicted"/>
<dbReference type="SUPFAM" id="SSF46785">
    <property type="entry name" value="Winged helix' DNA-binding domain"/>
    <property type="match status" value="1"/>
</dbReference>
<accession>A0ABW5JAE9</accession>
<keyword evidence="3" id="KW-1185">Reference proteome</keyword>
<gene>
    <name evidence="2" type="ORF">ACFSR2_15580</name>
</gene>
<evidence type="ECO:0000313" key="2">
    <source>
        <dbReference type="EMBL" id="MFD2522317.1"/>
    </source>
</evidence>
<evidence type="ECO:0000313" key="3">
    <source>
        <dbReference type="Proteomes" id="UP001597510"/>
    </source>
</evidence>
<dbReference type="Proteomes" id="UP001597510">
    <property type="component" value="Unassembled WGS sequence"/>
</dbReference>
<dbReference type="Pfam" id="PF03551">
    <property type="entry name" value="PadR"/>
    <property type="match status" value="1"/>
</dbReference>
<dbReference type="EMBL" id="JBHULC010000018">
    <property type="protein sequence ID" value="MFD2522317.1"/>
    <property type="molecule type" value="Genomic_DNA"/>
</dbReference>
<feature type="domain" description="Transcription regulator PadR N-terminal" evidence="1">
    <location>
        <begin position="15"/>
        <end position="88"/>
    </location>
</feature>
<name>A0ABW5JAE9_9BACT</name>
<evidence type="ECO:0000259" key="1">
    <source>
        <dbReference type="Pfam" id="PF03551"/>
    </source>
</evidence>
<protein>
    <submittedName>
        <fullName evidence="2">PadR family transcriptional regulator</fullName>
    </submittedName>
</protein>
<dbReference type="RefSeq" id="WP_340234492.1">
    <property type="nucleotide sequence ID" value="NZ_JBBEWC010000002.1"/>
</dbReference>
<reference evidence="3" key="1">
    <citation type="journal article" date="2019" name="Int. J. Syst. Evol. Microbiol.">
        <title>The Global Catalogue of Microorganisms (GCM) 10K type strain sequencing project: providing services to taxonomists for standard genome sequencing and annotation.</title>
        <authorList>
            <consortium name="The Broad Institute Genomics Platform"/>
            <consortium name="The Broad Institute Genome Sequencing Center for Infectious Disease"/>
            <person name="Wu L."/>
            <person name="Ma J."/>
        </authorList>
    </citation>
    <scope>NUCLEOTIDE SEQUENCE [LARGE SCALE GENOMIC DNA]</scope>
    <source>
        <strain evidence="3">KCTC 52344</strain>
    </source>
</reference>
<dbReference type="InterPro" id="IPR005149">
    <property type="entry name" value="Tscrpt_reg_PadR_N"/>
</dbReference>
<comment type="caution">
    <text evidence="2">The sequence shown here is derived from an EMBL/GenBank/DDBJ whole genome shotgun (WGS) entry which is preliminary data.</text>
</comment>
<organism evidence="2 3">
    <name type="scientific">Emticicia soli</name>
    <dbReference type="NCBI Taxonomy" id="2027878"/>
    <lineage>
        <taxon>Bacteria</taxon>
        <taxon>Pseudomonadati</taxon>
        <taxon>Bacteroidota</taxon>
        <taxon>Cytophagia</taxon>
        <taxon>Cytophagales</taxon>
        <taxon>Leadbetterellaceae</taxon>
        <taxon>Emticicia</taxon>
    </lineage>
</organism>
<dbReference type="InterPro" id="IPR036388">
    <property type="entry name" value="WH-like_DNA-bd_sf"/>
</dbReference>
<dbReference type="InterPro" id="IPR036390">
    <property type="entry name" value="WH_DNA-bd_sf"/>
</dbReference>